<gene>
    <name evidence="9" type="ORF">KIM372_08880</name>
</gene>
<keyword evidence="4" id="KW-0235">DNA replication</keyword>
<evidence type="ECO:0000256" key="5">
    <source>
        <dbReference type="ARBA" id="ARBA00022932"/>
    </source>
</evidence>
<evidence type="ECO:0000256" key="6">
    <source>
        <dbReference type="ARBA" id="ARBA00034754"/>
    </source>
</evidence>
<dbReference type="Proteomes" id="UP001321766">
    <property type="component" value="Chromosome"/>
</dbReference>
<evidence type="ECO:0000256" key="4">
    <source>
        <dbReference type="ARBA" id="ARBA00022705"/>
    </source>
</evidence>
<feature type="domain" description="DNA polymerase III delta subunit-like C-terminal" evidence="8">
    <location>
        <begin position="206"/>
        <end position="314"/>
    </location>
</feature>
<reference evidence="9 10" key="1">
    <citation type="journal article" date="2023" name="Microbiol. Spectr.">
        <title>Symbiosis of Carpenter Bees with Uncharacterized Lactic Acid Bacteria Showing NAD Auxotrophy.</title>
        <authorList>
            <person name="Kawasaki S."/>
            <person name="Ozawa K."/>
            <person name="Mori T."/>
            <person name="Yamamoto A."/>
            <person name="Ito M."/>
            <person name="Ohkuma M."/>
            <person name="Sakamoto M."/>
            <person name="Matsutani M."/>
        </authorList>
    </citation>
    <scope>NUCLEOTIDE SEQUENCE [LARGE SCALE GENOMIC DNA]</scope>
    <source>
        <strain evidence="9 10">Kim37-2</strain>
    </source>
</reference>
<organism evidence="9 10">
    <name type="scientific">Bombiscardovia nodaiensis</name>
    <dbReference type="NCBI Taxonomy" id="2932181"/>
    <lineage>
        <taxon>Bacteria</taxon>
        <taxon>Bacillati</taxon>
        <taxon>Actinomycetota</taxon>
        <taxon>Actinomycetes</taxon>
        <taxon>Bifidobacteriales</taxon>
        <taxon>Bifidobacteriaceae</taxon>
        <taxon>Bombiscardovia</taxon>
    </lineage>
</organism>
<protein>
    <recommendedName>
        <fullName evidence="1">DNA-directed DNA polymerase</fullName>
        <ecNumber evidence="1">2.7.7.7</ecNumber>
    </recommendedName>
</protein>
<evidence type="ECO:0000313" key="9">
    <source>
        <dbReference type="EMBL" id="BDR52981.1"/>
    </source>
</evidence>
<keyword evidence="3" id="KW-0548">Nucleotidyltransferase</keyword>
<dbReference type="PANTHER" id="PTHR34388">
    <property type="entry name" value="DNA POLYMERASE III SUBUNIT DELTA"/>
    <property type="match status" value="1"/>
</dbReference>
<dbReference type="NCBIfam" id="TIGR01128">
    <property type="entry name" value="holA"/>
    <property type="match status" value="1"/>
</dbReference>
<evidence type="ECO:0000256" key="7">
    <source>
        <dbReference type="ARBA" id="ARBA00049244"/>
    </source>
</evidence>
<dbReference type="InterPro" id="IPR008921">
    <property type="entry name" value="DNA_pol3_clamp-load_cplx_C"/>
</dbReference>
<evidence type="ECO:0000313" key="10">
    <source>
        <dbReference type="Proteomes" id="UP001321766"/>
    </source>
</evidence>
<name>A0ABN6SCW8_9BIFI</name>
<keyword evidence="10" id="KW-1185">Reference proteome</keyword>
<evidence type="ECO:0000256" key="1">
    <source>
        <dbReference type="ARBA" id="ARBA00012417"/>
    </source>
</evidence>
<dbReference type="Gene3D" id="3.40.50.300">
    <property type="entry name" value="P-loop containing nucleotide triphosphate hydrolases"/>
    <property type="match status" value="1"/>
</dbReference>
<dbReference type="Pfam" id="PF21694">
    <property type="entry name" value="DNA_pol3_delta_C"/>
    <property type="match status" value="1"/>
</dbReference>
<proteinExistence type="inferred from homology"/>
<dbReference type="InterPro" id="IPR005790">
    <property type="entry name" value="DNA_polIII_delta"/>
</dbReference>
<dbReference type="Gene3D" id="1.20.272.10">
    <property type="match status" value="1"/>
</dbReference>
<sequence length="326" mass="35358">MTTVQTQLAPMTIVYGGNAFLSEQTTDKLSKQAQEARPDADLLLLDAATCDAYAFEEAVSPSLLSTSAIVKLDHLENATEALGKAMLAFCQEAQQDTTLDSLVICRHTGGNKGRKLLNDLVKAGARQEQVPDLKTARDKLSFTLAQFQQQGRRVDPQAAQLLVSVFADRIDELAAMVEQLCFDFDADPMPLNIVSEYLTDNPQATSFRVADLAMQGQSAQAMVALRQALEQGVDDITIVGALTYKTRVLAKTAALEAGNLSMGEVGAPPWQVRALRSQLKSWTSQGLARVIESLADADMHCKSNSGDPIYAIERSIRLIGNKGREL</sequence>
<dbReference type="SUPFAM" id="SSF52540">
    <property type="entry name" value="P-loop containing nucleoside triphosphate hydrolases"/>
    <property type="match status" value="1"/>
</dbReference>
<dbReference type="EC" id="2.7.7.7" evidence="1"/>
<dbReference type="InterPro" id="IPR048466">
    <property type="entry name" value="DNA_pol3_delta-like_C"/>
</dbReference>
<evidence type="ECO:0000256" key="3">
    <source>
        <dbReference type="ARBA" id="ARBA00022695"/>
    </source>
</evidence>
<keyword evidence="5" id="KW-0239">DNA-directed DNA polymerase</keyword>
<evidence type="ECO:0000256" key="2">
    <source>
        <dbReference type="ARBA" id="ARBA00022679"/>
    </source>
</evidence>
<dbReference type="SUPFAM" id="SSF48019">
    <property type="entry name" value="post-AAA+ oligomerization domain-like"/>
    <property type="match status" value="1"/>
</dbReference>
<accession>A0ABN6SCW8</accession>
<comment type="similarity">
    <text evidence="6">Belongs to the DNA polymerase HolA subunit family.</text>
</comment>
<dbReference type="PANTHER" id="PTHR34388:SF1">
    <property type="entry name" value="DNA POLYMERASE III SUBUNIT DELTA"/>
    <property type="match status" value="1"/>
</dbReference>
<comment type="catalytic activity">
    <reaction evidence="7">
        <text>DNA(n) + a 2'-deoxyribonucleoside 5'-triphosphate = DNA(n+1) + diphosphate</text>
        <dbReference type="Rhea" id="RHEA:22508"/>
        <dbReference type="Rhea" id="RHEA-COMP:17339"/>
        <dbReference type="Rhea" id="RHEA-COMP:17340"/>
        <dbReference type="ChEBI" id="CHEBI:33019"/>
        <dbReference type="ChEBI" id="CHEBI:61560"/>
        <dbReference type="ChEBI" id="CHEBI:173112"/>
        <dbReference type="EC" id="2.7.7.7"/>
    </reaction>
</comment>
<dbReference type="EMBL" id="AP026798">
    <property type="protein sequence ID" value="BDR52981.1"/>
    <property type="molecule type" value="Genomic_DNA"/>
</dbReference>
<dbReference type="InterPro" id="IPR027417">
    <property type="entry name" value="P-loop_NTPase"/>
</dbReference>
<evidence type="ECO:0000259" key="8">
    <source>
        <dbReference type="Pfam" id="PF21694"/>
    </source>
</evidence>
<keyword evidence="2" id="KW-0808">Transferase</keyword>